<dbReference type="InterPro" id="IPR036291">
    <property type="entry name" value="NAD(P)-bd_dom_sf"/>
</dbReference>
<keyword evidence="2" id="KW-0560">Oxidoreductase</keyword>
<dbReference type="Gene3D" id="3.90.180.10">
    <property type="entry name" value="Medium-chain alcohol dehydrogenases, catalytic domain"/>
    <property type="match status" value="1"/>
</dbReference>
<protein>
    <recommendedName>
        <fullName evidence="3">Enoyl reductase (ER) domain-containing protein</fullName>
    </recommendedName>
</protein>
<dbReference type="GO" id="GO:0070402">
    <property type="term" value="F:NADPH binding"/>
    <property type="evidence" value="ECO:0007669"/>
    <property type="project" value="TreeGrafter"/>
</dbReference>
<proteinExistence type="predicted"/>
<sequence>MTSSIFKSPTTTMMKAIDIKGGSGERDALFLNAAIPKPLPVAGQALVRVHAFGINRMDVIQRRGAYPVPEGASPILGVEFSGVVEALGHDAADDASGFAVGDHVFGLVYGGAYAEYLVVSCKMLLRKPSSLSWAQAAALPESWITATQALHVVLDFVPGRSILWHAGASGVSVAGIQLARRAGAARVYATAGSDEKCRFIVDRLGADAAFNYKACDWAAAVRKATDGRGVDYIVDFVGGGDYFNKNLDVCARDARIVLLGLLGGPRVADANISQLLAKRIRIEGSTLRSRDEDYQGRLRDKLETYLPDFEAGRLDIIIDKVLPWEQIQEAHEHMEEARNSGKIVCTIS</sequence>
<dbReference type="Proteomes" id="UP000037136">
    <property type="component" value="Unassembled WGS sequence"/>
</dbReference>
<gene>
    <name evidence="4" type="ORF">XA68_11238</name>
</gene>
<dbReference type="Pfam" id="PF00107">
    <property type="entry name" value="ADH_zinc_N"/>
    <property type="match status" value="1"/>
</dbReference>
<evidence type="ECO:0000256" key="1">
    <source>
        <dbReference type="ARBA" id="ARBA00022857"/>
    </source>
</evidence>
<comment type="caution">
    <text evidence="4">The sequence shown here is derived from an EMBL/GenBank/DDBJ whole genome shotgun (WGS) entry which is preliminary data.</text>
</comment>
<evidence type="ECO:0000256" key="2">
    <source>
        <dbReference type="ARBA" id="ARBA00023002"/>
    </source>
</evidence>
<evidence type="ECO:0000259" key="3">
    <source>
        <dbReference type="SMART" id="SM00829"/>
    </source>
</evidence>
<dbReference type="InterPro" id="IPR011032">
    <property type="entry name" value="GroES-like_sf"/>
</dbReference>
<dbReference type="SMART" id="SM00829">
    <property type="entry name" value="PKS_ER"/>
    <property type="match status" value="1"/>
</dbReference>
<dbReference type="InterPro" id="IPR013149">
    <property type="entry name" value="ADH-like_C"/>
</dbReference>
<dbReference type="InterPro" id="IPR014189">
    <property type="entry name" value="Quinone_OxRdtase_PIG3"/>
</dbReference>
<keyword evidence="5" id="KW-1185">Reference proteome</keyword>
<dbReference type="STRING" id="268505.A0A2A9PGV4"/>
<reference evidence="4 5" key="1">
    <citation type="journal article" date="2015" name="BMC Genomics">
        <title>Gene expression during zombie ant biting behavior reflects the complexity underlying fungal parasitic behavioral manipulation.</title>
        <authorList>
            <person name="de Bekker C."/>
            <person name="Ohm R.A."/>
            <person name="Loreto R.G."/>
            <person name="Sebastian A."/>
            <person name="Albert I."/>
            <person name="Merrow M."/>
            <person name="Brachmann A."/>
            <person name="Hughes D.P."/>
        </authorList>
    </citation>
    <scope>NUCLEOTIDE SEQUENCE [LARGE SCALE GENOMIC DNA]</scope>
    <source>
        <strain evidence="4 5">SC16a</strain>
    </source>
</reference>
<dbReference type="AlphaFoldDB" id="A0A2A9PGV4"/>
<keyword evidence="1" id="KW-0521">NADP</keyword>
<accession>A0A2A9PGV4</accession>
<dbReference type="CDD" id="cd05276">
    <property type="entry name" value="p53_inducible_oxidoreductase"/>
    <property type="match status" value="1"/>
</dbReference>
<evidence type="ECO:0000313" key="5">
    <source>
        <dbReference type="Proteomes" id="UP000037136"/>
    </source>
</evidence>
<dbReference type="InterPro" id="IPR020843">
    <property type="entry name" value="ER"/>
</dbReference>
<dbReference type="PANTHER" id="PTHR48106:SF18">
    <property type="entry name" value="QUINONE OXIDOREDUCTASE PIG3"/>
    <property type="match status" value="1"/>
</dbReference>
<dbReference type="GO" id="GO:0016651">
    <property type="term" value="F:oxidoreductase activity, acting on NAD(P)H"/>
    <property type="evidence" value="ECO:0007669"/>
    <property type="project" value="TreeGrafter"/>
</dbReference>
<evidence type="ECO:0000313" key="4">
    <source>
        <dbReference type="EMBL" id="PFH60251.1"/>
    </source>
</evidence>
<dbReference type="SUPFAM" id="SSF50129">
    <property type="entry name" value="GroES-like"/>
    <property type="match status" value="1"/>
</dbReference>
<dbReference type="NCBIfam" id="TIGR02824">
    <property type="entry name" value="quinone_pig3"/>
    <property type="match status" value="1"/>
</dbReference>
<dbReference type="Pfam" id="PF08240">
    <property type="entry name" value="ADH_N"/>
    <property type="match status" value="1"/>
</dbReference>
<reference evidence="4 5" key="2">
    <citation type="journal article" date="2017" name="Sci. Rep.">
        <title>Ant-infecting Ophiocordyceps genomes reveal a high diversity of potential behavioral manipulation genes and a possible major role for enterotoxins.</title>
        <authorList>
            <person name="de Bekker C."/>
            <person name="Ohm R.A."/>
            <person name="Evans H.C."/>
            <person name="Brachmann A."/>
            <person name="Hughes D.P."/>
        </authorList>
    </citation>
    <scope>NUCLEOTIDE SEQUENCE [LARGE SCALE GENOMIC DNA]</scope>
    <source>
        <strain evidence="4 5">SC16a</strain>
    </source>
</reference>
<name>A0A2A9PGV4_OPHUN</name>
<dbReference type="PANTHER" id="PTHR48106">
    <property type="entry name" value="QUINONE OXIDOREDUCTASE PIG3-RELATED"/>
    <property type="match status" value="1"/>
</dbReference>
<dbReference type="InterPro" id="IPR013154">
    <property type="entry name" value="ADH-like_N"/>
</dbReference>
<dbReference type="EMBL" id="LAZP02000140">
    <property type="protein sequence ID" value="PFH60251.1"/>
    <property type="molecule type" value="Genomic_DNA"/>
</dbReference>
<dbReference type="OrthoDB" id="203908at2759"/>
<dbReference type="SUPFAM" id="SSF51735">
    <property type="entry name" value="NAD(P)-binding Rossmann-fold domains"/>
    <property type="match status" value="1"/>
</dbReference>
<organism evidence="4 5">
    <name type="scientific">Ophiocordyceps unilateralis</name>
    <name type="common">Zombie-ant fungus</name>
    <name type="synonym">Torrubia unilateralis</name>
    <dbReference type="NCBI Taxonomy" id="268505"/>
    <lineage>
        <taxon>Eukaryota</taxon>
        <taxon>Fungi</taxon>
        <taxon>Dikarya</taxon>
        <taxon>Ascomycota</taxon>
        <taxon>Pezizomycotina</taxon>
        <taxon>Sordariomycetes</taxon>
        <taxon>Hypocreomycetidae</taxon>
        <taxon>Hypocreales</taxon>
        <taxon>Ophiocordycipitaceae</taxon>
        <taxon>Ophiocordyceps</taxon>
    </lineage>
</organism>
<dbReference type="Gene3D" id="3.40.50.720">
    <property type="entry name" value="NAD(P)-binding Rossmann-like Domain"/>
    <property type="match status" value="1"/>
</dbReference>
<feature type="domain" description="Enoyl reductase (ER)" evidence="3">
    <location>
        <begin position="24"/>
        <end position="345"/>
    </location>
</feature>